<sequence>MTPFASFFDQLCFLFFFGCGGLLALGVLLLRSGAGGALAQEAGKSAAQNILGGLFKK</sequence>
<keyword evidence="2" id="KW-1185">Reference proteome</keyword>
<reference evidence="1 2" key="1">
    <citation type="submission" date="2019-05" db="EMBL/GenBank/DDBJ databases">
        <authorList>
            <consortium name="Science for Life Laboratories"/>
        </authorList>
    </citation>
    <scope>NUCLEOTIDE SEQUENCE [LARGE SCALE GENOMIC DNA]</scope>
    <source>
        <strain evidence="1">Soil9</strain>
    </source>
</reference>
<name>A0A6P2CVW2_9BACT</name>
<accession>A0A6P2CVW2</accession>
<dbReference type="AlphaFoldDB" id="A0A6P2CVW2"/>
<proteinExistence type="predicted"/>
<organism evidence="1 2">
    <name type="scientific">Gemmata massiliana</name>
    <dbReference type="NCBI Taxonomy" id="1210884"/>
    <lineage>
        <taxon>Bacteria</taxon>
        <taxon>Pseudomonadati</taxon>
        <taxon>Planctomycetota</taxon>
        <taxon>Planctomycetia</taxon>
        <taxon>Gemmatales</taxon>
        <taxon>Gemmataceae</taxon>
        <taxon>Gemmata</taxon>
    </lineage>
</organism>
<protein>
    <submittedName>
        <fullName evidence="1">Uncharacterized protein</fullName>
    </submittedName>
</protein>
<evidence type="ECO:0000313" key="2">
    <source>
        <dbReference type="Proteomes" id="UP000464178"/>
    </source>
</evidence>
<dbReference type="EMBL" id="LR593886">
    <property type="protein sequence ID" value="VTR93079.1"/>
    <property type="molecule type" value="Genomic_DNA"/>
</dbReference>
<dbReference type="RefSeq" id="WP_162667865.1">
    <property type="nucleotide sequence ID" value="NZ_LR593886.1"/>
</dbReference>
<dbReference type="Proteomes" id="UP000464178">
    <property type="component" value="Chromosome"/>
</dbReference>
<gene>
    <name evidence="1" type="ORF">SOIL9_46350</name>
</gene>
<evidence type="ECO:0000313" key="1">
    <source>
        <dbReference type="EMBL" id="VTR93079.1"/>
    </source>
</evidence>
<dbReference type="KEGG" id="gms:SOIL9_46350"/>